<evidence type="ECO:0000256" key="5">
    <source>
        <dbReference type="ARBA" id="ARBA00022989"/>
    </source>
</evidence>
<dbReference type="RefSeq" id="WP_081763575.1">
    <property type="nucleotide sequence ID" value="NZ_AONC01000061.1"/>
</dbReference>
<dbReference type="InterPro" id="IPR002758">
    <property type="entry name" value="Cation_antiport_E"/>
</dbReference>
<comment type="similarity">
    <text evidence="2">Belongs to the CPA3 antiporters (TC 2.A.63) subunit E family.</text>
</comment>
<keyword evidence="5" id="KW-1133">Transmembrane helix</keyword>
<gene>
    <name evidence="7" type="ORF">D779_3486</name>
</gene>
<evidence type="ECO:0000313" key="8">
    <source>
        <dbReference type="Proteomes" id="UP000019460"/>
    </source>
</evidence>
<evidence type="ECO:0000256" key="6">
    <source>
        <dbReference type="ARBA" id="ARBA00023136"/>
    </source>
</evidence>
<evidence type="ECO:0000256" key="2">
    <source>
        <dbReference type="ARBA" id="ARBA00006228"/>
    </source>
</evidence>
<dbReference type="AlphaFoldDB" id="W9V9Z4"/>
<dbReference type="Pfam" id="PF01899">
    <property type="entry name" value="MNHE"/>
    <property type="match status" value="1"/>
</dbReference>
<dbReference type="OrthoDB" id="7852837at2"/>
<keyword evidence="4" id="KW-0812">Transmembrane</keyword>
<sequence>MEPNPTLERWIHYAGRTTLLALGWILLAGPAPESWILGIPSVLLATWASLRLAPPRRRGLSPRGLMAFLPYFLWQSVRGGIDVAGRILHPRMPIAPGFQIYRTRLSKPAARVLFLDSISLLPGSLSADLDGDRLRIHAIDADSSLAPELAALERRIAALFGERLPDPTHG</sequence>
<name>W9V9Z4_9GAMM</name>
<keyword evidence="6" id="KW-0472">Membrane</keyword>
<dbReference type="PANTHER" id="PTHR34584:SF1">
    <property type="entry name" value="NA(+)_H(+) ANTIPORTER SUBUNIT E1"/>
    <property type="match status" value="1"/>
</dbReference>
<reference evidence="7 8" key="1">
    <citation type="submission" date="2012-11" db="EMBL/GenBank/DDBJ databases">
        <title>Genome assembly of Thiorhodococcus sp. AK35.</title>
        <authorList>
            <person name="Nupur N."/>
            <person name="Khatri I."/>
            <person name="Subramanian S."/>
            <person name="Pinnaka A."/>
        </authorList>
    </citation>
    <scope>NUCLEOTIDE SEQUENCE [LARGE SCALE GENOMIC DNA]</scope>
    <source>
        <strain evidence="7 8">AK35</strain>
    </source>
</reference>
<dbReference type="Proteomes" id="UP000019460">
    <property type="component" value="Unassembled WGS sequence"/>
</dbReference>
<comment type="caution">
    <text evidence="7">The sequence shown here is derived from an EMBL/GenBank/DDBJ whole genome shotgun (WGS) entry which is preliminary data.</text>
</comment>
<dbReference type="GO" id="GO:0008324">
    <property type="term" value="F:monoatomic cation transmembrane transporter activity"/>
    <property type="evidence" value="ECO:0007669"/>
    <property type="project" value="InterPro"/>
</dbReference>
<dbReference type="PANTHER" id="PTHR34584">
    <property type="entry name" value="NA(+)/H(+) ANTIPORTER SUBUNIT E1"/>
    <property type="match status" value="1"/>
</dbReference>
<dbReference type="EMBL" id="AONC01000061">
    <property type="protein sequence ID" value="EXJ13731.1"/>
    <property type="molecule type" value="Genomic_DNA"/>
</dbReference>
<evidence type="ECO:0000256" key="4">
    <source>
        <dbReference type="ARBA" id="ARBA00022692"/>
    </source>
</evidence>
<proteinExistence type="inferred from homology"/>
<organism evidence="7 8">
    <name type="scientific">Imhoffiella purpurea</name>
    <dbReference type="NCBI Taxonomy" id="1249627"/>
    <lineage>
        <taxon>Bacteria</taxon>
        <taxon>Pseudomonadati</taxon>
        <taxon>Pseudomonadota</taxon>
        <taxon>Gammaproteobacteria</taxon>
        <taxon>Chromatiales</taxon>
        <taxon>Chromatiaceae</taxon>
        <taxon>Imhoffiella</taxon>
    </lineage>
</organism>
<keyword evidence="3" id="KW-1003">Cell membrane</keyword>
<keyword evidence="8" id="KW-1185">Reference proteome</keyword>
<dbReference type="GO" id="GO:0005886">
    <property type="term" value="C:plasma membrane"/>
    <property type="evidence" value="ECO:0007669"/>
    <property type="project" value="UniProtKB-SubCell"/>
</dbReference>
<protein>
    <submittedName>
        <fullName evidence="7">Putative Na(+) H(+) antiporter subunit E</fullName>
    </submittedName>
</protein>
<comment type="subcellular location">
    <subcellularLocation>
        <location evidence="1">Cell membrane</location>
        <topology evidence="1">Multi-pass membrane protein</topology>
    </subcellularLocation>
</comment>
<evidence type="ECO:0000313" key="7">
    <source>
        <dbReference type="EMBL" id="EXJ13731.1"/>
    </source>
</evidence>
<evidence type="ECO:0000256" key="3">
    <source>
        <dbReference type="ARBA" id="ARBA00022475"/>
    </source>
</evidence>
<accession>W9V9Z4</accession>
<evidence type="ECO:0000256" key="1">
    <source>
        <dbReference type="ARBA" id="ARBA00004651"/>
    </source>
</evidence>
<dbReference type="eggNOG" id="COG1863">
    <property type="taxonomic scope" value="Bacteria"/>
</dbReference>
<dbReference type="STRING" id="1249627.D779_3486"/>